<dbReference type="KEGG" id="dal:Dalk_2060"/>
<dbReference type="RefSeq" id="WP_015946832.1">
    <property type="nucleotide sequence ID" value="NC_011768.1"/>
</dbReference>
<dbReference type="Gene3D" id="2.130.10.130">
    <property type="entry name" value="Integrin alpha, N-terminal"/>
    <property type="match status" value="2"/>
</dbReference>
<dbReference type="AlphaFoldDB" id="B8FG75"/>
<keyword evidence="3" id="KW-1185">Reference proteome</keyword>
<sequence length="851" mass="93028">MQTGQKVNKTNPQKVAEALAQKGATVLFANKNLGCALAFTNTGRGVERKTHRFTTSHPITCKNALSRSACKELTAAGLLNPVGSESSGKRLIARGALAAAFSGAMLMGGGLNNAMAADDLGLKYYGGTNPLAKTMVYDAKPAFVDIDGDGDLDCFVGGGYGYIEFWKNNGTSESPNFSLIEGDANPLTGTEGLTYLASPAFVDIDGDGDMDCFVGHDQMLYQSFGVKNGGSSSYVSFFENTGSKTNPVFAMGNITDTRKTVGFNPLVFTQDEEASPTFADVDGDGDMDAFIGAWEGYVFAYENMTVDNSQTKTWLSDAIEFVARGPLYATSISKDQESFYIKAYGGCAVPFFTDIDGDGDLDLFVGNKYGAIQYFENTGDAQNMVLEWREMCQSVTRMAPGMYAAPAFADINGNGTYDLFVGASPLEYYIDDRKDEEGDDFPALSDFYSNIFLRYYQNVGSTTAPDLRSRGDNPFNLGPAALMPNVTFGDMDGDGDLDAIVGAGFNVYNKKAEVKYNPKYFAPKNMKYFENRGSATNPLFAQHSMYNNPWSVVWDEDWYMPAPTTADLNGDGVDEVYVGVSYDTYYGNILKRTVTPTAEIEAFSYVTDTGQFDWLCENPLDDLEGIPIYPQAAFVDIDGDGDLDAFISGVSPEDGWDYYNADIMFYRNVGTAVTPTYALVTDTNPLTGIPGVFMPYLSFSDWDGDGDSDAVLSDRFSFWSWLFYAMMQGAKEEVVTGTLEFDLGTRYFENTGTVTEAVFEEQTGDANPFSGFLDKTFPGATTIADLDADGDPDAVFGEIYGKFYYYRNVETVDEALAILKDDDDLCFVQTAGSESSSMWRKVKEFFAPSRY</sequence>
<protein>
    <submittedName>
        <fullName evidence="2">FG-GAP repeat protein</fullName>
    </submittedName>
</protein>
<evidence type="ECO:0000256" key="1">
    <source>
        <dbReference type="ARBA" id="ARBA00022729"/>
    </source>
</evidence>
<dbReference type="InterPro" id="IPR013517">
    <property type="entry name" value="FG-GAP"/>
</dbReference>
<dbReference type="eggNOG" id="COG2931">
    <property type="taxonomic scope" value="Bacteria"/>
</dbReference>
<dbReference type="SUPFAM" id="SSF69318">
    <property type="entry name" value="Integrin alpha N-terminal domain"/>
    <property type="match status" value="2"/>
</dbReference>
<dbReference type="HOGENOM" id="CLU_327273_0_0_7"/>
<evidence type="ECO:0000313" key="2">
    <source>
        <dbReference type="EMBL" id="ACL03755.1"/>
    </source>
</evidence>
<dbReference type="PANTHER" id="PTHR46580:SF4">
    <property type="entry name" value="ATP_GTP-BINDING PROTEIN"/>
    <property type="match status" value="1"/>
</dbReference>
<proteinExistence type="predicted"/>
<dbReference type="Pfam" id="PF13517">
    <property type="entry name" value="FG-GAP_3"/>
    <property type="match status" value="2"/>
</dbReference>
<dbReference type="EMBL" id="CP001322">
    <property type="protein sequence ID" value="ACL03755.1"/>
    <property type="molecule type" value="Genomic_DNA"/>
</dbReference>
<keyword evidence="1" id="KW-0732">Signal</keyword>
<dbReference type="PANTHER" id="PTHR46580">
    <property type="entry name" value="SENSOR KINASE-RELATED"/>
    <property type="match status" value="1"/>
</dbReference>
<dbReference type="InterPro" id="IPR028994">
    <property type="entry name" value="Integrin_alpha_N"/>
</dbReference>
<gene>
    <name evidence="2" type="ordered locus">Dalk_2060</name>
</gene>
<reference evidence="2 3" key="1">
    <citation type="journal article" date="2012" name="Environ. Microbiol.">
        <title>The genome sequence of Desulfatibacillum alkenivorans AK-01: a blueprint for anaerobic alkane oxidation.</title>
        <authorList>
            <person name="Callaghan A.V."/>
            <person name="Morris B.E."/>
            <person name="Pereira I.A."/>
            <person name="McInerney M.J."/>
            <person name="Austin R.N."/>
            <person name="Groves J.T."/>
            <person name="Kukor J.J."/>
            <person name="Suflita J.M."/>
            <person name="Young L.Y."/>
            <person name="Zylstra G.J."/>
            <person name="Wawrik B."/>
        </authorList>
    </citation>
    <scope>NUCLEOTIDE SEQUENCE [LARGE SCALE GENOMIC DNA]</scope>
    <source>
        <strain evidence="2 3">AK-01</strain>
    </source>
</reference>
<evidence type="ECO:0000313" key="3">
    <source>
        <dbReference type="Proteomes" id="UP000000739"/>
    </source>
</evidence>
<dbReference type="Proteomes" id="UP000000739">
    <property type="component" value="Chromosome"/>
</dbReference>
<organism evidence="2 3">
    <name type="scientific">Desulfatibacillum aliphaticivorans</name>
    <dbReference type="NCBI Taxonomy" id="218208"/>
    <lineage>
        <taxon>Bacteria</taxon>
        <taxon>Pseudomonadati</taxon>
        <taxon>Thermodesulfobacteriota</taxon>
        <taxon>Desulfobacteria</taxon>
        <taxon>Desulfobacterales</taxon>
        <taxon>Desulfatibacillaceae</taxon>
        <taxon>Desulfatibacillum</taxon>
    </lineage>
</organism>
<accession>B8FG75</accession>
<name>B8FG75_DESAL</name>